<keyword evidence="7 12" id="KW-0862">Zinc</keyword>
<comment type="similarity">
    <text evidence="13">Belongs to the peptidase M48 family.</text>
</comment>
<dbReference type="FunFam" id="3.30.2010.10:FF:000002">
    <property type="entry name" value="CAAX prenyl protease"/>
    <property type="match status" value="1"/>
</dbReference>
<keyword evidence="10 14" id="KW-0472">Membrane</keyword>
<feature type="transmembrane region" description="Helical" evidence="14">
    <location>
        <begin position="291"/>
        <end position="314"/>
    </location>
</feature>
<keyword evidence="2 13" id="KW-0645">Protease</keyword>
<keyword evidence="3 14" id="KW-0812">Transmembrane</keyword>
<evidence type="ECO:0000256" key="1">
    <source>
        <dbReference type="ARBA" id="ARBA00004477"/>
    </source>
</evidence>
<comment type="cofactor">
    <cofactor evidence="12 13">
        <name>Zn(2+)</name>
        <dbReference type="ChEBI" id="CHEBI:29105"/>
    </cofactor>
    <text evidence="12 13">Binds 1 zinc ion per subunit.</text>
</comment>
<evidence type="ECO:0000256" key="12">
    <source>
        <dbReference type="PIRSR" id="PIRSR627057-2"/>
    </source>
</evidence>
<evidence type="ECO:0000256" key="4">
    <source>
        <dbReference type="ARBA" id="ARBA00022723"/>
    </source>
</evidence>
<proteinExistence type="inferred from homology"/>
<feature type="domain" description="Peptidase M48" evidence="15">
    <location>
        <begin position="208"/>
        <end position="411"/>
    </location>
</feature>
<evidence type="ECO:0000256" key="9">
    <source>
        <dbReference type="ARBA" id="ARBA00023049"/>
    </source>
</evidence>
<keyword evidence="9 13" id="KW-0482">Metalloprotease</keyword>
<evidence type="ECO:0000313" key="18">
    <source>
        <dbReference type="Proteomes" id="UP000279384"/>
    </source>
</evidence>
<dbReference type="Pfam" id="PF16491">
    <property type="entry name" value="Peptidase_M48_N"/>
    <property type="match status" value="1"/>
</dbReference>
<evidence type="ECO:0000313" key="17">
    <source>
        <dbReference type="EMBL" id="RKQ61291.1"/>
    </source>
</evidence>
<feature type="transmembrane region" description="Helical" evidence="14">
    <location>
        <begin position="100"/>
        <end position="126"/>
    </location>
</feature>
<dbReference type="GO" id="GO:0071586">
    <property type="term" value="P:CAAX-box protein processing"/>
    <property type="evidence" value="ECO:0007669"/>
    <property type="project" value="InterPro"/>
</dbReference>
<keyword evidence="4 12" id="KW-0479">Metal-binding</keyword>
<keyword evidence="8 14" id="KW-1133">Transmembrane helix</keyword>
<dbReference type="InterPro" id="IPR027057">
    <property type="entry name" value="CAXX_Prtase_1"/>
</dbReference>
<evidence type="ECO:0000256" key="6">
    <source>
        <dbReference type="ARBA" id="ARBA00022824"/>
    </source>
</evidence>
<evidence type="ECO:0000259" key="15">
    <source>
        <dbReference type="Pfam" id="PF01435"/>
    </source>
</evidence>
<evidence type="ECO:0000256" key="3">
    <source>
        <dbReference type="ARBA" id="ARBA00022692"/>
    </source>
</evidence>
<dbReference type="GO" id="GO:0046872">
    <property type="term" value="F:metal ion binding"/>
    <property type="evidence" value="ECO:0007669"/>
    <property type="project" value="UniProtKB-KW"/>
</dbReference>
<evidence type="ECO:0000256" key="8">
    <source>
        <dbReference type="ARBA" id="ARBA00022989"/>
    </source>
</evidence>
<feature type="binding site" evidence="12">
    <location>
        <position position="355"/>
    </location>
    <ligand>
        <name>Zn(2+)</name>
        <dbReference type="ChEBI" id="CHEBI:29105"/>
        <note>catalytic</note>
    </ligand>
</feature>
<evidence type="ECO:0000256" key="2">
    <source>
        <dbReference type="ARBA" id="ARBA00022670"/>
    </source>
</evidence>
<evidence type="ECO:0000256" key="7">
    <source>
        <dbReference type="ARBA" id="ARBA00022833"/>
    </source>
</evidence>
<reference evidence="17 18" key="1">
    <citation type="submission" date="2018-10" db="EMBL/GenBank/DDBJ databases">
        <title>Genomic Encyclopedia of Type Strains, Phase IV (KMG-IV): sequencing the most valuable type-strain genomes for metagenomic binning, comparative biology and taxonomic classification.</title>
        <authorList>
            <person name="Goeker M."/>
        </authorList>
    </citation>
    <scope>NUCLEOTIDE SEQUENCE [LARGE SCALE GENOMIC DNA]</scope>
    <source>
        <strain evidence="17 18">DSM 3303</strain>
    </source>
</reference>
<name>A0A495BK71_VOGIN</name>
<feature type="active site" description="Proton donor" evidence="11">
    <location>
        <position position="359"/>
    </location>
</feature>
<gene>
    <name evidence="17" type="ORF">C8E02_1060</name>
</gene>
<dbReference type="Gene3D" id="3.30.2010.10">
    <property type="entry name" value="Metalloproteases ('zincins'), catalytic domain"/>
    <property type="match status" value="1"/>
</dbReference>
<keyword evidence="5 13" id="KW-0378">Hydrolase</keyword>
<feature type="transmembrane region" description="Helical" evidence="14">
    <location>
        <begin position="6"/>
        <end position="22"/>
    </location>
</feature>
<dbReference type="Proteomes" id="UP000279384">
    <property type="component" value="Unassembled WGS sequence"/>
</dbReference>
<evidence type="ECO:0000259" key="16">
    <source>
        <dbReference type="Pfam" id="PF16491"/>
    </source>
</evidence>
<feature type="transmembrane region" description="Helical" evidence="14">
    <location>
        <begin position="174"/>
        <end position="194"/>
    </location>
</feature>
<comment type="caution">
    <text evidence="17">The sequence shown here is derived from an EMBL/GenBank/DDBJ whole genome shotgun (WGS) entry which is preliminary data.</text>
</comment>
<organism evidence="17 18">
    <name type="scientific">Vogesella indigofera</name>
    <name type="common">Pseudomonas indigofera</name>
    <dbReference type="NCBI Taxonomy" id="45465"/>
    <lineage>
        <taxon>Bacteria</taxon>
        <taxon>Pseudomonadati</taxon>
        <taxon>Pseudomonadota</taxon>
        <taxon>Betaproteobacteria</taxon>
        <taxon>Neisseriales</taxon>
        <taxon>Chromobacteriaceae</taxon>
        <taxon>Vogesella</taxon>
    </lineage>
</organism>
<feature type="transmembrane region" description="Helical" evidence="14">
    <location>
        <begin position="326"/>
        <end position="347"/>
    </location>
</feature>
<dbReference type="RefSeq" id="WP_120809910.1">
    <property type="nucleotide sequence ID" value="NZ_RBID01000011.1"/>
</dbReference>
<dbReference type="Pfam" id="PF01435">
    <property type="entry name" value="Peptidase_M48"/>
    <property type="match status" value="1"/>
</dbReference>
<evidence type="ECO:0000256" key="14">
    <source>
        <dbReference type="SAM" id="Phobius"/>
    </source>
</evidence>
<feature type="active site" evidence="11">
    <location>
        <position position="278"/>
    </location>
</feature>
<feature type="domain" description="CAAX prenyl protease 1 N-terminal" evidence="16">
    <location>
        <begin position="26"/>
        <end position="204"/>
    </location>
</feature>
<feature type="transmembrane region" description="Helical" evidence="14">
    <location>
        <begin position="147"/>
        <end position="168"/>
    </location>
</feature>
<comment type="subcellular location">
    <subcellularLocation>
        <location evidence="1">Endoplasmic reticulum membrane</location>
        <topology evidence="1">Multi-pass membrane protein</topology>
    </subcellularLocation>
</comment>
<feature type="binding site" evidence="12">
    <location>
        <position position="277"/>
    </location>
    <ligand>
        <name>Zn(2+)</name>
        <dbReference type="ChEBI" id="CHEBI:29105"/>
        <note>catalytic</note>
    </ligand>
</feature>
<dbReference type="PANTHER" id="PTHR10120">
    <property type="entry name" value="CAAX PRENYL PROTEASE 1"/>
    <property type="match status" value="1"/>
</dbReference>
<dbReference type="InterPro" id="IPR001915">
    <property type="entry name" value="Peptidase_M48"/>
</dbReference>
<feature type="binding site" evidence="12">
    <location>
        <position position="281"/>
    </location>
    <ligand>
        <name>Zn(2+)</name>
        <dbReference type="ChEBI" id="CHEBI:29105"/>
        <note>catalytic</note>
    </ligand>
</feature>
<evidence type="ECO:0000256" key="11">
    <source>
        <dbReference type="PIRSR" id="PIRSR627057-1"/>
    </source>
</evidence>
<evidence type="ECO:0000256" key="5">
    <source>
        <dbReference type="ARBA" id="ARBA00022801"/>
    </source>
</evidence>
<dbReference type="EMBL" id="RBID01000011">
    <property type="protein sequence ID" value="RKQ61291.1"/>
    <property type="molecule type" value="Genomic_DNA"/>
</dbReference>
<sequence>MNLFTWSFLLAVLLSLALRLYLSQRQIRHVQQHAAEVPAAFRDRITLQQHQLAADYCVARQRPGQWQAVADSALLLALTLGGGLQWLWQLLAERGLGGVWQGVALIGVLALLSSVLSLPFSLYRTFVTEKRFGFNRTSWPLYVADMAKGGALAAIVGAPLVTLILWLLHAAGDWAWLWVWCSWTLFSLAMLWAYPTLIAPRFNRFTPLADPALRQRIDNLLARTGFHSDGVFVMDGSRRSSHGNAYFTGFGKTKRIVFFDTLLTQLDEGEVEAVLAHELGHFKHGHIRQRIATTFLLSFLSLALLGWLLTLPAFYNGLGVADTAPALGLVLFMLVAPAYTFPLTPLFSQLSRRHEYQADDFAARHSSASELISALVKLYRDNASTLTPDPLHSRFYDSHPPASLRIAHLERQAQ</sequence>
<dbReference type="CDD" id="cd07343">
    <property type="entry name" value="M48A_Zmpste24p_like"/>
    <property type="match status" value="1"/>
</dbReference>
<accession>A0A495BK71</accession>
<feature type="transmembrane region" description="Helical" evidence="14">
    <location>
        <begin position="68"/>
        <end position="88"/>
    </location>
</feature>
<dbReference type="InterPro" id="IPR032456">
    <property type="entry name" value="Peptidase_M48_N"/>
</dbReference>
<dbReference type="GO" id="GO:0004222">
    <property type="term" value="F:metalloendopeptidase activity"/>
    <property type="evidence" value="ECO:0007669"/>
    <property type="project" value="InterPro"/>
</dbReference>
<dbReference type="AlphaFoldDB" id="A0A495BK71"/>
<evidence type="ECO:0000256" key="10">
    <source>
        <dbReference type="ARBA" id="ARBA00023136"/>
    </source>
</evidence>
<keyword evidence="6" id="KW-0256">Endoplasmic reticulum</keyword>
<protein>
    <submittedName>
        <fullName evidence="17">STE24 endopeptidase</fullName>
    </submittedName>
</protein>
<evidence type="ECO:0000256" key="13">
    <source>
        <dbReference type="RuleBase" id="RU003983"/>
    </source>
</evidence>